<dbReference type="InterPro" id="IPR018755">
    <property type="entry name" value="Phage_Mu_Gp48"/>
</dbReference>
<dbReference type="Pfam" id="PF10076">
    <property type="entry name" value="Phage_Mu_Gp48"/>
    <property type="match status" value="1"/>
</dbReference>
<sequence>MDVSDYTEALWALLPPGPAWSREDPVLTAWVAVAARRMAAIDVALQRLLAEADPYTALAMLPDWEASLGLPDSCSVATPTLAERRAALVARLTDAGGARLARFVQIATALGYPGASTQRFAAHSCELSCEAPLYSEDWRFSWRLKVPDAVNAKDSTCESGVEDPLSAWGNSQLSCIMARECPQPSTVLISYGA</sequence>
<dbReference type="EMBL" id="JAAGAA010000002">
    <property type="protein sequence ID" value="NDV11684.1"/>
    <property type="molecule type" value="Genomic_DNA"/>
</dbReference>
<dbReference type="AlphaFoldDB" id="A0A6B2KNE3"/>
<proteinExistence type="predicted"/>
<name>A0A6B2KNE3_9NEIS</name>
<evidence type="ECO:0000313" key="2">
    <source>
        <dbReference type="Proteomes" id="UP000482578"/>
    </source>
</evidence>
<keyword evidence="2" id="KW-1185">Reference proteome</keyword>
<accession>A0A6B2KNE3</accession>
<dbReference type="RefSeq" id="WP_163314953.1">
    <property type="nucleotide sequence ID" value="NZ_JAAGAA010000002.1"/>
</dbReference>
<organism evidence="1 2">
    <name type="scientific">Crenobacter caeni</name>
    <dbReference type="NCBI Taxonomy" id="2705474"/>
    <lineage>
        <taxon>Bacteria</taxon>
        <taxon>Pseudomonadati</taxon>
        <taxon>Pseudomonadota</taxon>
        <taxon>Betaproteobacteria</taxon>
        <taxon>Neisseriales</taxon>
        <taxon>Neisseriaceae</taxon>
        <taxon>Crenobacter</taxon>
    </lineage>
</organism>
<comment type="caution">
    <text evidence="1">The sequence shown here is derived from an EMBL/GenBank/DDBJ whole genome shotgun (WGS) entry which is preliminary data.</text>
</comment>
<evidence type="ECO:0000313" key="1">
    <source>
        <dbReference type="EMBL" id="NDV11684.1"/>
    </source>
</evidence>
<protein>
    <submittedName>
        <fullName evidence="1">DUF2313 domain-containing protein</fullName>
    </submittedName>
</protein>
<dbReference type="Proteomes" id="UP000482578">
    <property type="component" value="Unassembled WGS sequence"/>
</dbReference>
<reference evidence="1 2" key="1">
    <citation type="submission" date="2020-02" db="EMBL/GenBank/DDBJ databases">
        <authorList>
            <person name="Yang Z."/>
        </authorList>
    </citation>
    <scope>NUCLEOTIDE SEQUENCE [LARGE SCALE GENOMIC DNA]</scope>
    <source>
        <strain evidence="1 2">HX-7-9</strain>
    </source>
</reference>
<gene>
    <name evidence="1" type="ORF">GZH52_02580</name>
</gene>